<comment type="caution">
    <text evidence="1">The sequence shown here is derived from an EMBL/GenBank/DDBJ whole genome shotgun (WGS) entry which is preliminary data.</text>
</comment>
<proteinExistence type="predicted"/>
<dbReference type="EMBL" id="JBHPON010000001">
    <property type="protein sequence ID" value="MFC6034832.1"/>
    <property type="molecule type" value="Genomic_DNA"/>
</dbReference>
<dbReference type="SUPFAM" id="SSF56784">
    <property type="entry name" value="HAD-like"/>
    <property type="match status" value="1"/>
</dbReference>
<dbReference type="Gene3D" id="1.10.150.450">
    <property type="match status" value="1"/>
</dbReference>
<dbReference type="SFLD" id="SFLDG01132">
    <property type="entry name" value="C1.5.3:_5'-Nucleotidase_Like"/>
    <property type="match status" value="1"/>
</dbReference>
<dbReference type="SFLD" id="SFLDS00003">
    <property type="entry name" value="Haloacid_Dehalogenase"/>
    <property type="match status" value="1"/>
</dbReference>
<dbReference type="InterPro" id="IPR036412">
    <property type="entry name" value="HAD-like_sf"/>
</dbReference>
<dbReference type="NCBIfam" id="TIGR01993">
    <property type="entry name" value="Pyr-5-nucltdase"/>
    <property type="match status" value="1"/>
</dbReference>
<dbReference type="InterPro" id="IPR006439">
    <property type="entry name" value="HAD-SF_hydro_IA"/>
</dbReference>
<reference evidence="1 2" key="1">
    <citation type="submission" date="2024-09" db="EMBL/GenBank/DDBJ databases">
        <authorList>
            <person name="Zhang Z.-H."/>
        </authorList>
    </citation>
    <scope>NUCLEOTIDE SEQUENCE [LARGE SCALE GENOMIC DNA]</scope>
    <source>
        <strain evidence="1 2">HHTR114</strain>
    </source>
</reference>
<evidence type="ECO:0000313" key="1">
    <source>
        <dbReference type="EMBL" id="MFC6034832.1"/>
    </source>
</evidence>
<dbReference type="PANTHER" id="PTHR12725">
    <property type="entry name" value="HALOACID DEHALOGENASE-LIKE HYDROLASE"/>
    <property type="match status" value="1"/>
</dbReference>
<dbReference type="InterPro" id="IPR010237">
    <property type="entry name" value="Pyr-5-nucltdase"/>
</dbReference>
<name>A0ABW1KW15_9PROT</name>
<evidence type="ECO:0000313" key="2">
    <source>
        <dbReference type="Proteomes" id="UP001596116"/>
    </source>
</evidence>
<protein>
    <submittedName>
        <fullName evidence="1">Pyrimidine 5'-nucleotidase</fullName>
    </submittedName>
</protein>
<sequence>MTAAPKSQNVTPDLTHVESWVFDLDNTLYSADCQLFAQIDARMTEFICGRFEMERGEARRLQKAYYVEYGTTMSGLMTRHDVCPDEFLEFVHDIDVSVVHENPDLGAALAALPGRKFIFTNGSVKHAENVAGALGVLHHFDEIFDIKAAGYAPKPRREPYEKFLASHGIAPQGAVMFEDIVQNLEAPHALGMTTVLVHSDAAWLDDEPHEKRPARRGDNAAHVHYVTDDITAFLKAATISS</sequence>
<accession>A0ABW1KW15</accession>
<gene>
    <name evidence="1" type="ORF">ACFMB1_04705</name>
</gene>
<dbReference type="SFLD" id="SFLDG01129">
    <property type="entry name" value="C1.5:_HAD__Beta-PGM__Phosphata"/>
    <property type="match status" value="1"/>
</dbReference>
<dbReference type="NCBIfam" id="TIGR01509">
    <property type="entry name" value="HAD-SF-IA-v3"/>
    <property type="match status" value="1"/>
</dbReference>
<dbReference type="RefSeq" id="WP_379879830.1">
    <property type="nucleotide sequence ID" value="NZ_JBHPON010000001.1"/>
</dbReference>
<dbReference type="PANTHER" id="PTHR12725:SF117">
    <property type="entry name" value="HALOACID DEHALOGENASE-LIKE HYDROLASE"/>
    <property type="match status" value="1"/>
</dbReference>
<dbReference type="Gene3D" id="3.40.50.1000">
    <property type="entry name" value="HAD superfamily/HAD-like"/>
    <property type="match status" value="1"/>
</dbReference>
<organism evidence="1 2">
    <name type="scientific">Hyphococcus aureus</name>
    <dbReference type="NCBI Taxonomy" id="2666033"/>
    <lineage>
        <taxon>Bacteria</taxon>
        <taxon>Pseudomonadati</taxon>
        <taxon>Pseudomonadota</taxon>
        <taxon>Alphaproteobacteria</taxon>
        <taxon>Parvularculales</taxon>
        <taxon>Parvularculaceae</taxon>
        <taxon>Hyphococcus</taxon>
    </lineage>
</organism>
<dbReference type="Pfam" id="PF00702">
    <property type="entry name" value="Hydrolase"/>
    <property type="match status" value="1"/>
</dbReference>
<dbReference type="InterPro" id="IPR023214">
    <property type="entry name" value="HAD_sf"/>
</dbReference>
<dbReference type="Proteomes" id="UP001596116">
    <property type="component" value="Unassembled WGS sequence"/>
</dbReference>
<keyword evidence="2" id="KW-1185">Reference proteome</keyword>